<evidence type="ECO:0000256" key="6">
    <source>
        <dbReference type="ARBA" id="ARBA00022840"/>
    </source>
</evidence>
<dbReference type="SUPFAM" id="SSF56112">
    <property type="entry name" value="Protein kinase-like (PK-like)"/>
    <property type="match status" value="1"/>
</dbReference>
<keyword evidence="14" id="KW-1185">Reference proteome</keyword>
<evidence type="ECO:0000256" key="8">
    <source>
        <dbReference type="ARBA" id="ARBA00048679"/>
    </source>
</evidence>
<accession>G4TIB4</accession>
<dbReference type="AlphaFoldDB" id="G4TIB4"/>
<keyword evidence="5" id="KW-0418">Kinase</keyword>
<dbReference type="STRING" id="1109443.G4TIB4"/>
<dbReference type="Pfam" id="PF00069">
    <property type="entry name" value="Pkinase"/>
    <property type="match status" value="2"/>
</dbReference>
<dbReference type="PANTHER" id="PTHR45998:SF2">
    <property type="entry name" value="SERINE_THREONINE-PROTEIN KINASE 16"/>
    <property type="match status" value="1"/>
</dbReference>
<feature type="compositionally biased region" description="Polar residues" evidence="11">
    <location>
        <begin position="188"/>
        <end position="197"/>
    </location>
</feature>
<keyword evidence="6 9" id="KW-0067">ATP-binding</keyword>
<dbReference type="GO" id="GO:0005794">
    <property type="term" value="C:Golgi apparatus"/>
    <property type="evidence" value="ECO:0007669"/>
    <property type="project" value="TreeGrafter"/>
</dbReference>
<proteinExistence type="inferred from homology"/>
<feature type="compositionally biased region" description="Basic residues" evidence="11">
    <location>
        <begin position="257"/>
        <end position="268"/>
    </location>
</feature>
<evidence type="ECO:0000313" key="14">
    <source>
        <dbReference type="Proteomes" id="UP000007148"/>
    </source>
</evidence>
<dbReference type="SMART" id="SM00220">
    <property type="entry name" value="S_TKc"/>
    <property type="match status" value="1"/>
</dbReference>
<evidence type="ECO:0000256" key="3">
    <source>
        <dbReference type="ARBA" id="ARBA00022679"/>
    </source>
</evidence>
<dbReference type="GO" id="GO:0005773">
    <property type="term" value="C:vacuole"/>
    <property type="evidence" value="ECO:0007669"/>
    <property type="project" value="GOC"/>
</dbReference>
<organism evidence="13 14">
    <name type="scientific">Serendipita indica (strain DSM 11827)</name>
    <name type="common">Root endophyte fungus</name>
    <name type="synonym">Piriformospora indica</name>
    <dbReference type="NCBI Taxonomy" id="1109443"/>
    <lineage>
        <taxon>Eukaryota</taxon>
        <taxon>Fungi</taxon>
        <taxon>Dikarya</taxon>
        <taxon>Basidiomycota</taxon>
        <taxon>Agaricomycotina</taxon>
        <taxon>Agaricomycetes</taxon>
        <taxon>Sebacinales</taxon>
        <taxon>Serendipitaceae</taxon>
        <taxon>Serendipita</taxon>
    </lineage>
</organism>
<evidence type="ECO:0000256" key="11">
    <source>
        <dbReference type="SAM" id="MobiDB-lite"/>
    </source>
</evidence>
<dbReference type="EMBL" id="CAFZ01000104">
    <property type="protein sequence ID" value="CCA71061.1"/>
    <property type="molecule type" value="Genomic_DNA"/>
</dbReference>
<keyword evidence="4 9" id="KW-0547">Nucleotide-binding</keyword>
<dbReference type="Proteomes" id="UP000007148">
    <property type="component" value="Unassembled WGS sequence"/>
</dbReference>
<evidence type="ECO:0000256" key="1">
    <source>
        <dbReference type="ARBA" id="ARBA00012513"/>
    </source>
</evidence>
<dbReference type="InterPro" id="IPR000719">
    <property type="entry name" value="Prot_kinase_dom"/>
</dbReference>
<evidence type="ECO:0000256" key="9">
    <source>
        <dbReference type="PROSITE-ProRule" id="PRU10141"/>
    </source>
</evidence>
<evidence type="ECO:0000259" key="12">
    <source>
        <dbReference type="PROSITE" id="PS50011"/>
    </source>
</evidence>
<comment type="catalytic activity">
    <reaction evidence="8">
        <text>L-seryl-[protein] + ATP = O-phospho-L-seryl-[protein] + ADP + H(+)</text>
        <dbReference type="Rhea" id="RHEA:17989"/>
        <dbReference type="Rhea" id="RHEA-COMP:9863"/>
        <dbReference type="Rhea" id="RHEA-COMP:11604"/>
        <dbReference type="ChEBI" id="CHEBI:15378"/>
        <dbReference type="ChEBI" id="CHEBI:29999"/>
        <dbReference type="ChEBI" id="CHEBI:30616"/>
        <dbReference type="ChEBI" id="CHEBI:83421"/>
        <dbReference type="ChEBI" id="CHEBI:456216"/>
        <dbReference type="EC" id="2.7.11.1"/>
    </reaction>
</comment>
<keyword evidence="2 10" id="KW-0723">Serine/threonine-protein kinase</keyword>
<dbReference type="InterPro" id="IPR017441">
    <property type="entry name" value="Protein_kinase_ATP_BS"/>
</dbReference>
<dbReference type="FunCoup" id="G4TIB4">
    <property type="interactions" value="385"/>
</dbReference>
<protein>
    <recommendedName>
        <fullName evidence="1">non-specific serine/threonine protein kinase</fullName>
        <ecNumber evidence="1">2.7.11.1</ecNumber>
    </recommendedName>
</protein>
<dbReference type="EC" id="2.7.11.1" evidence="1"/>
<evidence type="ECO:0000256" key="5">
    <source>
        <dbReference type="ARBA" id="ARBA00022777"/>
    </source>
</evidence>
<dbReference type="eggNOG" id="KOG2345">
    <property type="taxonomic scope" value="Eukaryota"/>
</dbReference>
<dbReference type="GO" id="GO:0032889">
    <property type="term" value="P:regulation of vacuole fusion, non-autophagic"/>
    <property type="evidence" value="ECO:0007669"/>
    <property type="project" value="TreeGrafter"/>
</dbReference>
<feature type="domain" description="Protein kinase" evidence="12">
    <location>
        <begin position="43"/>
        <end position="467"/>
    </location>
</feature>
<sequence length="471" mass="51572">MSYQDSLLRRFDALKAQAQDALWALTSCVCKPSATVKVNGRTYKIVKALGEGGFSFVYLAQDESTGREFALKKIRVHNSEGVKGAMREIEAYRRFRHPNIIRIYDSSVVQDPSGEGKIVYLFLPLYKRGNLQDAINANTVNNTRFSEKEMLVLFKGTCEAVRAMHDYHALVPINTPDSNAPVTRAHHSAQSSTSTIRPETFRPQPSKLKDGYTNPSNIAEDDDEDEEPEDDHSFPEPEGDTDGGYSYGGSVPLVPPKNKKGTSAKGKGKPGVVFDGDEELERLNAQQPSHDAGYDSGSANGEVPPGMKRMHVPYAHRDIKPGNVMLSDEGNPILMDFGSTVVARMYIATRSEALTQQDIAAEQSTMTFRAPELFDVKTGVTLDEKVDIWSLGCTLYALAYNRSPFETAEQAGGSIAMAAMNGQYKHPAAAAGAYSQGLRDLIDACMVVDPASRPDIHRILELTDGVLRTLG</sequence>
<comment type="caution">
    <text evidence="13">The sequence shown here is derived from an EMBL/GenBank/DDBJ whole genome shotgun (WGS) entry which is preliminary data.</text>
</comment>
<evidence type="ECO:0000256" key="7">
    <source>
        <dbReference type="ARBA" id="ARBA00047899"/>
    </source>
</evidence>
<dbReference type="PROSITE" id="PS00108">
    <property type="entry name" value="PROTEIN_KINASE_ST"/>
    <property type="match status" value="1"/>
</dbReference>
<evidence type="ECO:0000313" key="13">
    <source>
        <dbReference type="EMBL" id="CCA71061.1"/>
    </source>
</evidence>
<dbReference type="InParanoid" id="G4TIB4"/>
<dbReference type="InterPro" id="IPR011009">
    <property type="entry name" value="Kinase-like_dom_sf"/>
</dbReference>
<dbReference type="InterPro" id="IPR052239">
    <property type="entry name" value="Ser/Thr-specific_kinases"/>
</dbReference>
<feature type="region of interest" description="Disordered" evidence="11">
    <location>
        <begin position="177"/>
        <end position="274"/>
    </location>
</feature>
<evidence type="ECO:0000256" key="4">
    <source>
        <dbReference type="ARBA" id="ARBA00022741"/>
    </source>
</evidence>
<feature type="binding site" evidence="9">
    <location>
        <position position="72"/>
    </location>
    <ligand>
        <name>ATP</name>
        <dbReference type="ChEBI" id="CHEBI:30616"/>
    </ligand>
</feature>
<dbReference type="PROSITE" id="PS00107">
    <property type="entry name" value="PROTEIN_KINASE_ATP"/>
    <property type="match status" value="1"/>
</dbReference>
<dbReference type="GO" id="GO:0005524">
    <property type="term" value="F:ATP binding"/>
    <property type="evidence" value="ECO:0007669"/>
    <property type="project" value="UniProtKB-UniRule"/>
</dbReference>
<name>G4TIB4_SERID</name>
<feature type="compositionally biased region" description="Acidic residues" evidence="11">
    <location>
        <begin position="219"/>
        <end position="230"/>
    </location>
</feature>
<dbReference type="Gene3D" id="1.10.510.10">
    <property type="entry name" value="Transferase(Phosphotransferase) domain 1"/>
    <property type="match status" value="2"/>
</dbReference>
<dbReference type="OrthoDB" id="248923at2759"/>
<gene>
    <name evidence="13" type="ORF">PIIN_04996</name>
</gene>
<dbReference type="InterPro" id="IPR008271">
    <property type="entry name" value="Ser/Thr_kinase_AS"/>
</dbReference>
<reference evidence="13 14" key="1">
    <citation type="journal article" date="2011" name="PLoS Pathog.">
        <title>Endophytic Life Strategies Decoded by Genome and Transcriptome Analyses of the Mutualistic Root Symbiont Piriformospora indica.</title>
        <authorList>
            <person name="Zuccaro A."/>
            <person name="Lahrmann U."/>
            <person name="Guldener U."/>
            <person name="Langen G."/>
            <person name="Pfiffi S."/>
            <person name="Biedenkopf D."/>
            <person name="Wong P."/>
            <person name="Samans B."/>
            <person name="Grimm C."/>
            <person name="Basiewicz M."/>
            <person name="Murat C."/>
            <person name="Martin F."/>
            <person name="Kogel K.H."/>
        </authorList>
    </citation>
    <scope>NUCLEOTIDE SEQUENCE [LARGE SCALE GENOMIC DNA]</scope>
    <source>
        <strain evidence="13 14">DSM 11827</strain>
    </source>
</reference>
<comment type="catalytic activity">
    <reaction evidence="7">
        <text>L-threonyl-[protein] + ATP = O-phospho-L-threonyl-[protein] + ADP + H(+)</text>
        <dbReference type="Rhea" id="RHEA:46608"/>
        <dbReference type="Rhea" id="RHEA-COMP:11060"/>
        <dbReference type="Rhea" id="RHEA-COMP:11605"/>
        <dbReference type="ChEBI" id="CHEBI:15378"/>
        <dbReference type="ChEBI" id="CHEBI:30013"/>
        <dbReference type="ChEBI" id="CHEBI:30616"/>
        <dbReference type="ChEBI" id="CHEBI:61977"/>
        <dbReference type="ChEBI" id="CHEBI:456216"/>
        <dbReference type="EC" id="2.7.11.1"/>
    </reaction>
</comment>
<keyword evidence="3" id="KW-0808">Transferase</keyword>
<dbReference type="GO" id="GO:0004674">
    <property type="term" value="F:protein serine/threonine kinase activity"/>
    <property type="evidence" value="ECO:0007669"/>
    <property type="project" value="UniProtKB-KW"/>
</dbReference>
<dbReference type="HOGENOM" id="CLU_000288_109_1_1"/>
<dbReference type="OMA" id="AMHQYKV"/>
<dbReference type="PROSITE" id="PS50011">
    <property type="entry name" value="PROTEIN_KINASE_DOM"/>
    <property type="match status" value="1"/>
</dbReference>
<evidence type="ECO:0000256" key="10">
    <source>
        <dbReference type="RuleBase" id="RU000304"/>
    </source>
</evidence>
<comment type="similarity">
    <text evidence="10">Belongs to the protein kinase superfamily.</text>
</comment>
<dbReference type="PANTHER" id="PTHR45998">
    <property type="entry name" value="SERINE/THREONINE-PROTEIN KINASE 16"/>
    <property type="match status" value="1"/>
</dbReference>
<evidence type="ECO:0000256" key="2">
    <source>
        <dbReference type="ARBA" id="ARBA00022527"/>
    </source>
</evidence>
<dbReference type="GO" id="GO:0006624">
    <property type="term" value="P:vacuolar protein processing"/>
    <property type="evidence" value="ECO:0007669"/>
    <property type="project" value="TreeGrafter"/>
</dbReference>